<dbReference type="EMBL" id="AAKN02024165">
    <property type="status" value="NOT_ANNOTATED_CDS"/>
    <property type="molecule type" value="Genomic_DNA"/>
</dbReference>
<dbReference type="EMBL" id="AAKN02024166">
    <property type="status" value="NOT_ANNOTATED_CDS"/>
    <property type="molecule type" value="Genomic_DNA"/>
</dbReference>
<reference evidence="1" key="3">
    <citation type="submission" date="2025-09" db="UniProtKB">
        <authorList>
            <consortium name="Ensembl"/>
        </authorList>
    </citation>
    <scope>IDENTIFICATION</scope>
    <source>
        <strain evidence="1">2N</strain>
    </source>
</reference>
<dbReference type="Ensembl" id="ENSCPOT00000044047.1">
    <property type="protein sequence ID" value="ENSCPOP00000026110.1"/>
    <property type="gene ID" value="ENSCPOG00000033948.1"/>
</dbReference>
<protein>
    <submittedName>
        <fullName evidence="1">Uncharacterized protein</fullName>
    </submittedName>
</protein>
<reference evidence="2" key="1">
    <citation type="journal article" date="2011" name="Nature">
        <title>A high-resolution map of human evolutionary constraint using 29 mammals.</title>
        <authorList>
            <person name="Lindblad-Toh K."/>
            <person name="Garber M."/>
            <person name="Zuk O."/>
            <person name="Lin M.F."/>
            <person name="Parker B.J."/>
            <person name="Washietl S."/>
            <person name="Kheradpour P."/>
            <person name="Ernst J."/>
            <person name="Jordan G."/>
            <person name="Mauceli E."/>
            <person name="Ward L.D."/>
            <person name="Lowe C.B."/>
            <person name="Holloway A.K."/>
            <person name="Clamp M."/>
            <person name="Gnerre S."/>
            <person name="Alfoldi J."/>
            <person name="Beal K."/>
            <person name="Chang J."/>
            <person name="Clawson H."/>
            <person name="Cuff J."/>
            <person name="Di Palma F."/>
            <person name="Fitzgerald S."/>
            <person name="Flicek P."/>
            <person name="Guttman M."/>
            <person name="Hubisz M.J."/>
            <person name="Jaffe D.B."/>
            <person name="Jungreis I."/>
            <person name="Kent W.J."/>
            <person name="Kostka D."/>
            <person name="Lara M."/>
            <person name="Martins A.L."/>
            <person name="Massingham T."/>
            <person name="Moltke I."/>
            <person name="Raney B.J."/>
            <person name="Rasmussen M.D."/>
            <person name="Robinson J."/>
            <person name="Stark A."/>
            <person name="Vilella A.J."/>
            <person name="Wen J."/>
            <person name="Xie X."/>
            <person name="Zody M.C."/>
            <person name="Baldwin J."/>
            <person name="Bloom T."/>
            <person name="Chin C.W."/>
            <person name="Heiman D."/>
            <person name="Nicol R."/>
            <person name="Nusbaum C."/>
            <person name="Young S."/>
            <person name="Wilkinson J."/>
            <person name="Worley K.C."/>
            <person name="Kovar C.L."/>
            <person name="Muzny D.M."/>
            <person name="Gibbs R.A."/>
            <person name="Cree A."/>
            <person name="Dihn H.H."/>
            <person name="Fowler G."/>
            <person name="Jhangiani S."/>
            <person name="Joshi V."/>
            <person name="Lee S."/>
            <person name="Lewis L.R."/>
            <person name="Nazareth L.V."/>
            <person name="Okwuonu G."/>
            <person name="Santibanez J."/>
            <person name="Warren W.C."/>
            <person name="Mardis E.R."/>
            <person name="Weinstock G.M."/>
            <person name="Wilson R.K."/>
            <person name="Delehaunty K."/>
            <person name="Dooling D."/>
            <person name="Fronik C."/>
            <person name="Fulton L."/>
            <person name="Fulton B."/>
            <person name="Graves T."/>
            <person name="Minx P."/>
            <person name="Sodergren E."/>
            <person name="Birney E."/>
            <person name="Margulies E.H."/>
            <person name="Herrero J."/>
            <person name="Green E.D."/>
            <person name="Haussler D."/>
            <person name="Siepel A."/>
            <person name="Goldman N."/>
            <person name="Pollard K.S."/>
            <person name="Pedersen J.S."/>
            <person name="Lander E.S."/>
            <person name="Kellis M."/>
        </authorList>
    </citation>
    <scope>NUCLEOTIDE SEQUENCE [LARGE SCALE GENOMIC DNA]</scope>
    <source>
        <strain evidence="2">2N</strain>
    </source>
</reference>
<evidence type="ECO:0000313" key="2">
    <source>
        <dbReference type="Proteomes" id="UP000005447"/>
    </source>
</evidence>
<dbReference type="AlphaFoldDB" id="A0A286XKS4"/>
<dbReference type="Proteomes" id="UP000005447">
    <property type="component" value="Unassembled WGS sequence"/>
</dbReference>
<dbReference type="VEuPathDB" id="HostDB:ENSCPOG00000033948"/>
<evidence type="ECO:0000313" key="1">
    <source>
        <dbReference type="Ensembl" id="ENSCPOP00000026110.1"/>
    </source>
</evidence>
<dbReference type="Bgee" id="ENSCPOG00000033948">
    <property type="expression patterns" value="Expressed in frontal cortex and 3 other cell types or tissues"/>
</dbReference>
<name>A0A286XKS4_CAVPO</name>
<sequence>MTRTDPPDLLVSTVYQDIKVAAPGPASRR</sequence>
<dbReference type="InParanoid" id="A0A286XKS4"/>
<dbReference type="GeneTree" id="ENSGT01140000286684"/>
<proteinExistence type="predicted"/>
<keyword evidence="2" id="KW-1185">Reference proteome</keyword>
<accession>A0A286XKS4</accession>
<organism evidence="1 2">
    <name type="scientific">Cavia porcellus</name>
    <name type="common">Guinea pig</name>
    <dbReference type="NCBI Taxonomy" id="10141"/>
    <lineage>
        <taxon>Eukaryota</taxon>
        <taxon>Metazoa</taxon>
        <taxon>Chordata</taxon>
        <taxon>Craniata</taxon>
        <taxon>Vertebrata</taxon>
        <taxon>Euteleostomi</taxon>
        <taxon>Mammalia</taxon>
        <taxon>Eutheria</taxon>
        <taxon>Euarchontoglires</taxon>
        <taxon>Glires</taxon>
        <taxon>Rodentia</taxon>
        <taxon>Hystricomorpha</taxon>
        <taxon>Caviidae</taxon>
        <taxon>Cavia</taxon>
    </lineage>
</organism>
<gene>
    <name evidence="1" type="primary">Ajm1</name>
</gene>
<reference evidence="1" key="2">
    <citation type="submission" date="2025-08" db="UniProtKB">
        <authorList>
            <consortium name="Ensembl"/>
        </authorList>
    </citation>
    <scope>IDENTIFICATION</scope>
    <source>
        <strain evidence="1">2N</strain>
    </source>
</reference>